<dbReference type="OrthoDB" id="5445067at2759"/>
<dbReference type="EMBL" id="ML120506">
    <property type="protein sequence ID" value="RPA91038.1"/>
    <property type="molecule type" value="Genomic_DNA"/>
</dbReference>
<protein>
    <submittedName>
        <fullName evidence="1">Uncharacterized protein</fullName>
    </submittedName>
</protein>
<evidence type="ECO:0000313" key="1">
    <source>
        <dbReference type="EMBL" id="RPA91038.1"/>
    </source>
</evidence>
<sequence length="204" mass="23620">MEVTKKPFGSGANAKFAYVNPAEESILGSIERMRLELAEAQKETDKKFETFKLTMQPLEAIAIAMRRRFFSNYRKQTGMTYGHRAAIERGHIAAHHGDVITDTPLAVSRRIKDTDTYRSLYWISPEQAKPYFNSKIMVKMINKRATMLADFRPGSKPWDVGRQEAFEKVLSFWNNASSEERRKFEDIDGDGLQEEREWLKIVYA</sequence>
<proteinExistence type="predicted"/>
<keyword evidence="2" id="KW-1185">Reference proteome</keyword>
<name>A0A3N4J1V0_9PEZI</name>
<gene>
    <name evidence="1" type="ORF">L873DRAFT_1820051</name>
</gene>
<organism evidence="1 2">
    <name type="scientific">Choiromyces venosus 120613-1</name>
    <dbReference type="NCBI Taxonomy" id="1336337"/>
    <lineage>
        <taxon>Eukaryota</taxon>
        <taxon>Fungi</taxon>
        <taxon>Dikarya</taxon>
        <taxon>Ascomycota</taxon>
        <taxon>Pezizomycotina</taxon>
        <taxon>Pezizomycetes</taxon>
        <taxon>Pezizales</taxon>
        <taxon>Tuberaceae</taxon>
        <taxon>Choiromyces</taxon>
    </lineage>
</organism>
<reference evidence="1 2" key="1">
    <citation type="journal article" date="2018" name="Nat. Ecol. Evol.">
        <title>Pezizomycetes genomes reveal the molecular basis of ectomycorrhizal truffle lifestyle.</title>
        <authorList>
            <person name="Murat C."/>
            <person name="Payen T."/>
            <person name="Noel B."/>
            <person name="Kuo A."/>
            <person name="Morin E."/>
            <person name="Chen J."/>
            <person name="Kohler A."/>
            <person name="Krizsan K."/>
            <person name="Balestrini R."/>
            <person name="Da Silva C."/>
            <person name="Montanini B."/>
            <person name="Hainaut M."/>
            <person name="Levati E."/>
            <person name="Barry K.W."/>
            <person name="Belfiori B."/>
            <person name="Cichocki N."/>
            <person name="Clum A."/>
            <person name="Dockter R.B."/>
            <person name="Fauchery L."/>
            <person name="Guy J."/>
            <person name="Iotti M."/>
            <person name="Le Tacon F."/>
            <person name="Lindquist E.A."/>
            <person name="Lipzen A."/>
            <person name="Malagnac F."/>
            <person name="Mello A."/>
            <person name="Molinier V."/>
            <person name="Miyauchi S."/>
            <person name="Poulain J."/>
            <person name="Riccioni C."/>
            <person name="Rubini A."/>
            <person name="Sitrit Y."/>
            <person name="Splivallo R."/>
            <person name="Traeger S."/>
            <person name="Wang M."/>
            <person name="Zifcakova L."/>
            <person name="Wipf D."/>
            <person name="Zambonelli A."/>
            <person name="Paolocci F."/>
            <person name="Nowrousian M."/>
            <person name="Ottonello S."/>
            <person name="Baldrian P."/>
            <person name="Spatafora J.W."/>
            <person name="Henrissat B."/>
            <person name="Nagy L.G."/>
            <person name="Aury J.M."/>
            <person name="Wincker P."/>
            <person name="Grigoriev I.V."/>
            <person name="Bonfante P."/>
            <person name="Martin F.M."/>
        </authorList>
    </citation>
    <scope>NUCLEOTIDE SEQUENCE [LARGE SCALE GENOMIC DNA]</scope>
    <source>
        <strain evidence="1 2">120613-1</strain>
    </source>
</reference>
<dbReference type="Proteomes" id="UP000276215">
    <property type="component" value="Unassembled WGS sequence"/>
</dbReference>
<accession>A0A3N4J1V0</accession>
<evidence type="ECO:0000313" key="2">
    <source>
        <dbReference type="Proteomes" id="UP000276215"/>
    </source>
</evidence>
<dbReference type="AlphaFoldDB" id="A0A3N4J1V0"/>
<dbReference type="STRING" id="1336337.A0A3N4J1V0"/>